<proteinExistence type="predicted"/>
<feature type="transmembrane region" description="Helical" evidence="1">
    <location>
        <begin position="19"/>
        <end position="37"/>
    </location>
</feature>
<dbReference type="SUPFAM" id="SSF54897">
    <property type="entry name" value="Protease propeptides/inhibitors"/>
    <property type="match status" value="1"/>
</dbReference>
<dbReference type="EMBL" id="JAGTXO010000046">
    <property type="protein sequence ID" value="KAG8458961.1"/>
    <property type="molecule type" value="Genomic_DNA"/>
</dbReference>
<organism evidence="2 3">
    <name type="scientific">Diacronema lutheri</name>
    <name type="common">Unicellular marine alga</name>
    <name type="synonym">Monochrysis lutheri</name>
    <dbReference type="NCBI Taxonomy" id="2081491"/>
    <lineage>
        <taxon>Eukaryota</taxon>
        <taxon>Haptista</taxon>
        <taxon>Haptophyta</taxon>
        <taxon>Pavlovophyceae</taxon>
        <taxon>Pavlovales</taxon>
        <taxon>Pavlovaceae</taxon>
        <taxon>Diacronema</taxon>
    </lineage>
</organism>
<protein>
    <recommendedName>
        <fullName evidence="4">Inhibitor I9 domain-containing protein</fullName>
    </recommendedName>
</protein>
<comment type="caution">
    <text evidence="2">The sequence shown here is derived from an EMBL/GenBank/DDBJ whole genome shotgun (WGS) entry which is preliminary data.</text>
</comment>
<name>A0A8J6C572_DIALT</name>
<gene>
    <name evidence="2" type="ORF">KFE25_004295</name>
</gene>
<dbReference type="Proteomes" id="UP000751190">
    <property type="component" value="Unassembled WGS sequence"/>
</dbReference>
<accession>A0A8J6C572</accession>
<dbReference type="AlphaFoldDB" id="A0A8J6C572"/>
<keyword evidence="1" id="KW-0472">Membrane</keyword>
<dbReference type="InterPro" id="IPR037045">
    <property type="entry name" value="S8pro/Inhibitor_I9_sf"/>
</dbReference>
<evidence type="ECO:0000313" key="2">
    <source>
        <dbReference type="EMBL" id="KAG8458961.1"/>
    </source>
</evidence>
<evidence type="ECO:0000313" key="3">
    <source>
        <dbReference type="Proteomes" id="UP000751190"/>
    </source>
</evidence>
<evidence type="ECO:0000256" key="1">
    <source>
        <dbReference type="SAM" id="Phobius"/>
    </source>
</evidence>
<dbReference type="Gene3D" id="3.30.70.80">
    <property type="entry name" value="Peptidase S8 propeptide/proteinase inhibitor I9"/>
    <property type="match status" value="1"/>
</dbReference>
<keyword evidence="1" id="KW-0812">Transmembrane</keyword>
<feature type="transmembrane region" description="Helical" evidence="1">
    <location>
        <begin position="43"/>
        <end position="63"/>
    </location>
</feature>
<dbReference type="OrthoDB" id="5518345at2759"/>
<keyword evidence="1" id="KW-1133">Transmembrane helix</keyword>
<reference evidence="2" key="1">
    <citation type="submission" date="2021-05" db="EMBL/GenBank/DDBJ databases">
        <title>The genome of the haptophyte Pavlova lutheri (Diacronema luteri, Pavlovales) - a model for lipid biosynthesis in eukaryotic algae.</title>
        <authorList>
            <person name="Hulatt C.J."/>
            <person name="Posewitz M.C."/>
        </authorList>
    </citation>
    <scope>NUCLEOTIDE SEQUENCE</scope>
    <source>
        <strain evidence="2">NIVA-4/92</strain>
    </source>
</reference>
<sequence>MHLLLGDVALIVRLVLRRLLLIIASSCVGVFVIVFLAQRAGVIVASSCGVVVIVVVGVERLMLAALVAGASAEVTAQSLVGRYLVIFEPEVSDAQMDTIGAEIVSRGGSIHRRFTTVVRGFSASMPPEYASQLEAMPNVTVEGEGLVHATPHVAMPAAEKPELRHTTRGSARMPRP</sequence>
<keyword evidence="3" id="KW-1185">Reference proteome</keyword>
<evidence type="ECO:0008006" key="4">
    <source>
        <dbReference type="Google" id="ProtNLM"/>
    </source>
</evidence>